<evidence type="ECO:0000313" key="5">
    <source>
        <dbReference type="EMBL" id="WKN35466.1"/>
    </source>
</evidence>
<dbReference type="InterPro" id="IPR032527">
    <property type="entry name" value="DUF4959"/>
</dbReference>
<reference evidence="5" key="2">
    <citation type="journal article" date="2024" name="Antonie Van Leeuwenhoek">
        <title>Roseihalotalea indica gen. nov., sp. nov., a halophilic Bacteroidetes from mesopelagic Southwest Indian Ocean with higher carbohydrate metabolic potential.</title>
        <authorList>
            <person name="Chen B."/>
            <person name="Zhang M."/>
            <person name="Lin D."/>
            <person name="Ye J."/>
            <person name="Tang K."/>
        </authorList>
    </citation>
    <scope>NUCLEOTIDE SEQUENCE</scope>
    <source>
        <strain evidence="5">TK19036</strain>
    </source>
</reference>
<reference evidence="5" key="1">
    <citation type="journal article" date="2023" name="Comput. Struct. Biotechnol. J.">
        <title>Discovery of a novel marine Bacteroidetes with a rich repertoire of carbohydrate-active enzymes.</title>
        <authorList>
            <person name="Chen B."/>
            <person name="Liu G."/>
            <person name="Chen Q."/>
            <person name="Wang H."/>
            <person name="Liu L."/>
            <person name="Tang K."/>
        </authorList>
    </citation>
    <scope>NUCLEOTIDE SEQUENCE</scope>
    <source>
        <strain evidence="5">TK19036</strain>
    </source>
</reference>
<evidence type="ECO:0000259" key="4">
    <source>
        <dbReference type="Pfam" id="PF17166"/>
    </source>
</evidence>
<organism evidence="5">
    <name type="scientific">Roseihalotalea indica</name>
    <dbReference type="NCBI Taxonomy" id="2867963"/>
    <lineage>
        <taxon>Bacteria</taxon>
        <taxon>Pseudomonadati</taxon>
        <taxon>Bacteroidota</taxon>
        <taxon>Cytophagia</taxon>
        <taxon>Cytophagales</taxon>
        <taxon>Catalimonadaceae</taxon>
        <taxon>Roseihalotalea</taxon>
    </lineage>
</organism>
<dbReference type="PROSITE" id="PS51257">
    <property type="entry name" value="PROKAR_LIPOPROTEIN"/>
    <property type="match status" value="1"/>
</dbReference>
<evidence type="ECO:0000259" key="3">
    <source>
        <dbReference type="Pfam" id="PF16391"/>
    </source>
</evidence>
<dbReference type="InterPro" id="IPR033431">
    <property type="entry name" value="DUF5126"/>
</dbReference>
<feature type="domain" description="DUF5126" evidence="4">
    <location>
        <begin position="127"/>
        <end position="226"/>
    </location>
</feature>
<dbReference type="AlphaFoldDB" id="A0AA49GKK1"/>
<gene>
    <name evidence="5" type="ORF">K4G66_24130</name>
</gene>
<feature type="region of interest" description="Disordered" evidence="1">
    <location>
        <begin position="343"/>
        <end position="363"/>
    </location>
</feature>
<sequence>MNTKYLIACLPILLLGCILFACEEEVRGPLTHDSVPPDPVTEISVTNLPGGAKISYKVPVNEDALLVEASYELASGRIVTTKSSIFKNFVIVEGLRAVESQEVTLVSVDRSNNKSEPVTTTISPQMAPIDKLFASFELSEDFGGVRVRYNNEDEISAEILLYAQDENGNLVYSQSTFISDAQKSHETFRGFPPAETKFGVAIVDRWDNTTEIFEATITPLEEVMLNIENFDDIALTGDEPDAFGWTKPNLWNGSIDGSGFHTAQGNPGAVVPPYTEGFHMFTIDLGVTAKLSRLKFWQRQGTWIFTHGNPHYFEVWGTDQIPADNGASLEGWTRLVTNGEVVKPSGGPIGSNSAEDEAQAASGEEFECAIEAPPVRYIRFVNQESWSTGKFMHIMEMNFWGQITE</sequence>
<keyword evidence="5" id="KW-0449">Lipoprotein</keyword>
<feature type="domain" description="DUF4959" evidence="2">
    <location>
        <begin position="21"/>
        <end position="124"/>
    </location>
</feature>
<dbReference type="InterPro" id="IPR032164">
    <property type="entry name" value="DUF5000"/>
</dbReference>
<dbReference type="EMBL" id="CP120682">
    <property type="protein sequence ID" value="WKN35466.1"/>
    <property type="molecule type" value="Genomic_DNA"/>
</dbReference>
<proteinExistence type="predicted"/>
<dbReference type="Pfam" id="PF16323">
    <property type="entry name" value="DUF4959"/>
    <property type="match status" value="1"/>
</dbReference>
<dbReference type="Pfam" id="PF16391">
    <property type="entry name" value="DUF5000"/>
    <property type="match status" value="1"/>
</dbReference>
<accession>A0AA49GKK1</accession>
<feature type="domain" description="DUF5000" evidence="3">
    <location>
        <begin position="251"/>
        <end position="401"/>
    </location>
</feature>
<dbReference type="Gene3D" id="2.60.120.260">
    <property type="entry name" value="Galactose-binding domain-like"/>
    <property type="match status" value="1"/>
</dbReference>
<evidence type="ECO:0000256" key="1">
    <source>
        <dbReference type="SAM" id="MobiDB-lite"/>
    </source>
</evidence>
<feature type="compositionally biased region" description="Acidic residues" evidence="1">
    <location>
        <begin position="354"/>
        <end position="363"/>
    </location>
</feature>
<evidence type="ECO:0000259" key="2">
    <source>
        <dbReference type="Pfam" id="PF16323"/>
    </source>
</evidence>
<protein>
    <submittedName>
        <fullName evidence="5">DUF5000 domain-containing lipoprotein</fullName>
    </submittedName>
</protein>
<name>A0AA49GKK1_9BACT</name>
<dbReference type="Pfam" id="PF17166">
    <property type="entry name" value="DUF5126"/>
    <property type="match status" value="1"/>
</dbReference>